<evidence type="ECO:0000256" key="4">
    <source>
        <dbReference type="ARBA" id="ARBA00022723"/>
    </source>
</evidence>
<dbReference type="AlphaFoldDB" id="S8FKR1"/>
<sequence>MSPPPAVIPVIRLASGLVDQIADTLLLVRLFLWDLSLTIYNLFAPLRPADRVVPEGRPGANGLWPQYVAPTETDSRSCCPMINAMANHGILPRDGRNIAFHDLDMRCRETFNIAPTFAFFTTRYAATMLGRDYGTGKLDLADLSAHNCIEHDASLCREDTFHNADQSKPAPRLINALLESASGPNGTLTMGDISRMLSKRRAESKRANGQYSQATSHKIFGASNSALLLTACGGRVKDLYPMLLEERIPDGWQPRVRTPGGITFLTLQGMVLPVELCVEEEVRKPLAALHMGDARARDD</sequence>
<dbReference type="Proteomes" id="UP000015241">
    <property type="component" value="Unassembled WGS sequence"/>
</dbReference>
<evidence type="ECO:0000256" key="3">
    <source>
        <dbReference type="ARBA" id="ARBA00022617"/>
    </source>
</evidence>
<comment type="cofactor">
    <cofactor evidence="1">
        <name>heme b</name>
        <dbReference type="ChEBI" id="CHEBI:60344"/>
    </cofactor>
</comment>
<dbReference type="InterPro" id="IPR036851">
    <property type="entry name" value="Chloroperoxidase-like_sf"/>
</dbReference>
<reference evidence="9 10" key="1">
    <citation type="journal article" date="2012" name="Science">
        <title>The Paleozoic origin of enzymatic lignin decomposition reconstructed from 31 fungal genomes.</title>
        <authorList>
            <person name="Floudas D."/>
            <person name="Binder M."/>
            <person name="Riley R."/>
            <person name="Barry K."/>
            <person name="Blanchette R.A."/>
            <person name="Henrissat B."/>
            <person name="Martinez A.T."/>
            <person name="Otillar R."/>
            <person name="Spatafora J.W."/>
            <person name="Yadav J.S."/>
            <person name="Aerts A."/>
            <person name="Benoit I."/>
            <person name="Boyd A."/>
            <person name="Carlson A."/>
            <person name="Copeland A."/>
            <person name="Coutinho P.M."/>
            <person name="de Vries R.P."/>
            <person name="Ferreira P."/>
            <person name="Findley K."/>
            <person name="Foster B."/>
            <person name="Gaskell J."/>
            <person name="Glotzer D."/>
            <person name="Gorecki P."/>
            <person name="Heitman J."/>
            <person name="Hesse C."/>
            <person name="Hori C."/>
            <person name="Igarashi K."/>
            <person name="Jurgens J.A."/>
            <person name="Kallen N."/>
            <person name="Kersten P."/>
            <person name="Kohler A."/>
            <person name="Kuees U."/>
            <person name="Kumar T.K.A."/>
            <person name="Kuo A."/>
            <person name="LaButti K."/>
            <person name="Larrondo L.F."/>
            <person name="Lindquist E."/>
            <person name="Ling A."/>
            <person name="Lombard V."/>
            <person name="Lucas S."/>
            <person name="Lundell T."/>
            <person name="Martin R."/>
            <person name="McLaughlin D.J."/>
            <person name="Morgenstern I."/>
            <person name="Morin E."/>
            <person name="Murat C."/>
            <person name="Nagy L.G."/>
            <person name="Nolan M."/>
            <person name="Ohm R.A."/>
            <person name="Patyshakuliyeva A."/>
            <person name="Rokas A."/>
            <person name="Ruiz-Duenas F.J."/>
            <person name="Sabat G."/>
            <person name="Salamov A."/>
            <person name="Samejima M."/>
            <person name="Schmutz J."/>
            <person name="Slot J.C."/>
            <person name="St John F."/>
            <person name="Stenlid J."/>
            <person name="Sun H."/>
            <person name="Sun S."/>
            <person name="Syed K."/>
            <person name="Tsang A."/>
            <person name="Wiebenga A."/>
            <person name="Young D."/>
            <person name="Pisabarro A."/>
            <person name="Eastwood D.C."/>
            <person name="Martin F."/>
            <person name="Cullen D."/>
            <person name="Grigoriev I.V."/>
            <person name="Hibbett D.S."/>
        </authorList>
    </citation>
    <scope>NUCLEOTIDE SEQUENCE</scope>
    <source>
        <strain evidence="10">FP-58527</strain>
    </source>
</reference>
<dbReference type="eggNOG" id="ENOG502QTVQ">
    <property type="taxonomic scope" value="Eukaryota"/>
</dbReference>
<comment type="similarity">
    <text evidence="7">Belongs to the chloroperoxidase family.</text>
</comment>
<name>S8FKR1_FOMSC</name>
<evidence type="ECO:0000256" key="7">
    <source>
        <dbReference type="ARBA" id="ARBA00025795"/>
    </source>
</evidence>
<dbReference type="OrthoDB" id="407298at2759"/>
<evidence type="ECO:0000256" key="2">
    <source>
        <dbReference type="ARBA" id="ARBA00022559"/>
    </source>
</evidence>
<dbReference type="STRING" id="743788.S8FKR1"/>
<protein>
    <recommendedName>
        <fullName evidence="8">Heme haloperoxidase family profile domain-containing protein</fullName>
    </recommendedName>
</protein>
<evidence type="ECO:0000256" key="1">
    <source>
        <dbReference type="ARBA" id="ARBA00001970"/>
    </source>
</evidence>
<dbReference type="Pfam" id="PF01328">
    <property type="entry name" value="Peroxidase_2"/>
    <property type="match status" value="1"/>
</dbReference>
<dbReference type="SUPFAM" id="SSF47571">
    <property type="entry name" value="Cloroperoxidase"/>
    <property type="match status" value="1"/>
</dbReference>
<evidence type="ECO:0000256" key="6">
    <source>
        <dbReference type="ARBA" id="ARBA00023004"/>
    </source>
</evidence>
<evidence type="ECO:0000256" key="5">
    <source>
        <dbReference type="ARBA" id="ARBA00023002"/>
    </source>
</evidence>
<gene>
    <name evidence="9" type="ORF">FOMPIDRAFT_99721</name>
</gene>
<keyword evidence="5" id="KW-0560">Oxidoreductase</keyword>
<feature type="domain" description="Heme haloperoxidase family profile" evidence="8">
    <location>
        <begin position="63"/>
        <end position="269"/>
    </location>
</feature>
<accession>S8FKR1</accession>
<dbReference type="EMBL" id="KE504138">
    <property type="protein sequence ID" value="EPT01971.1"/>
    <property type="molecule type" value="Genomic_DNA"/>
</dbReference>
<evidence type="ECO:0000259" key="8">
    <source>
        <dbReference type="PROSITE" id="PS51405"/>
    </source>
</evidence>
<keyword evidence="10" id="KW-1185">Reference proteome</keyword>
<dbReference type="Gene3D" id="1.10.489.10">
    <property type="entry name" value="Chloroperoxidase-like"/>
    <property type="match status" value="1"/>
</dbReference>
<dbReference type="PANTHER" id="PTHR33577">
    <property type="entry name" value="STERIGMATOCYSTIN BIOSYNTHESIS PEROXIDASE STCC-RELATED"/>
    <property type="match status" value="1"/>
</dbReference>
<keyword evidence="6" id="KW-0408">Iron</keyword>
<evidence type="ECO:0000313" key="10">
    <source>
        <dbReference type="Proteomes" id="UP000015241"/>
    </source>
</evidence>
<evidence type="ECO:0000313" key="9">
    <source>
        <dbReference type="EMBL" id="EPT01971.1"/>
    </source>
</evidence>
<dbReference type="GO" id="GO:0046872">
    <property type="term" value="F:metal ion binding"/>
    <property type="evidence" value="ECO:0007669"/>
    <property type="project" value="UniProtKB-KW"/>
</dbReference>
<organism evidence="9 10">
    <name type="scientific">Fomitopsis schrenkii</name>
    <name type="common">Brown rot fungus</name>
    <dbReference type="NCBI Taxonomy" id="2126942"/>
    <lineage>
        <taxon>Eukaryota</taxon>
        <taxon>Fungi</taxon>
        <taxon>Dikarya</taxon>
        <taxon>Basidiomycota</taxon>
        <taxon>Agaricomycotina</taxon>
        <taxon>Agaricomycetes</taxon>
        <taxon>Polyporales</taxon>
        <taxon>Fomitopsis</taxon>
    </lineage>
</organism>
<keyword evidence="3" id="KW-0349">Heme</keyword>
<proteinExistence type="inferred from homology"/>
<keyword evidence="4" id="KW-0479">Metal-binding</keyword>
<dbReference type="PANTHER" id="PTHR33577:SF18">
    <property type="entry name" value="HEME HALOPEROXIDASE FAMILY PROFILE DOMAIN-CONTAINING PROTEIN"/>
    <property type="match status" value="1"/>
</dbReference>
<dbReference type="InParanoid" id="S8FKR1"/>
<dbReference type="GO" id="GO:0004601">
    <property type="term" value="F:peroxidase activity"/>
    <property type="evidence" value="ECO:0007669"/>
    <property type="project" value="UniProtKB-KW"/>
</dbReference>
<dbReference type="PROSITE" id="PS51405">
    <property type="entry name" value="HEME_HALOPEROXIDASE"/>
    <property type="match status" value="1"/>
</dbReference>
<dbReference type="HOGENOM" id="CLU_050230_1_0_1"/>
<keyword evidence="2" id="KW-0575">Peroxidase</keyword>
<dbReference type="InterPro" id="IPR000028">
    <property type="entry name" value="Chloroperoxidase"/>
</dbReference>